<protein>
    <recommendedName>
        <fullName evidence="1">SnoaL-like domain-containing protein</fullName>
    </recommendedName>
</protein>
<evidence type="ECO:0000313" key="2">
    <source>
        <dbReference type="EMBL" id="KAF0321850.1"/>
    </source>
</evidence>
<dbReference type="Gene3D" id="3.10.450.50">
    <property type="match status" value="1"/>
</dbReference>
<dbReference type="OrthoDB" id="4800513at2759"/>
<dbReference type="Proteomes" id="UP000434172">
    <property type="component" value="Unassembled WGS sequence"/>
</dbReference>
<dbReference type="EMBL" id="WOWK01000067">
    <property type="protein sequence ID" value="KAF0321850.1"/>
    <property type="molecule type" value="Genomic_DNA"/>
</dbReference>
<gene>
    <name evidence="2" type="ORF">GQ607_010984</name>
</gene>
<reference evidence="2 3" key="1">
    <citation type="submission" date="2019-12" db="EMBL/GenBank/DDBJ databases">
        <title>A genome sequence resource for the geographically widespread anthracnose pathogen Colletotrichum asianum.</title>
        <authorList>
            <person name="Meng Y."/>
        </authorList>
    </citation>
    <scope>NUCLEOTIDE SEQUENCE [LARGE SCALE GENOMIC DNA]</scope>
    <source>
        <strain evidence="2 3">ICMP 18580</strain>
    </source>
</reference>
<dbReference type="AlphaFoldDB" id="A0A8H3ZSC1"/>
<proteinExistence type="predicted"/>
<keyword evidence="3" id="KW-1185">Reference proteome</keyword>
<dbReference type="Pfam" id="PF12680">
    <property type="entry name" value="SnoaL_2"/>
    <property type="match status" value="1"/>
</dbReference>
<comment type="caution">
    <text evidence="2">The sequence shown here is derived from an EMBL/GenBank/DDBJ whole genome shotgun (WGS) entry which is preliminary data.</text>
</comment>
<evidence type="ECO:0000313" key="3">
    <source>
        <dbReference type="Proteomes" id="UP000434172"/>
    </source>
</evidence>
<organism evidence="2 3">
    <name type="scientific">Colletotrichum asianum</name>
    <dbReference type="NCBI Taxonomy" id="702518"/>
    <lineage>
        <taxon>Eukaryota</taxon>
        <taxon>Fungi</taxon>
        <taxon>Dikarya</taxon>
        <taxon>Ascomycota</taxon>
        <taxon>Pezizomycotina</taxon>
        <taxon>Sordariomycetes</taxon>
        <taxon>Hypocreomycetidae</taxon>
        <taxon>Glomerellales</taxon>
        <taxon>Glomerellaceae</taxon>
        <taxon>Colletotrichum</taxon>
        <taxon>Colletotrichum gloeosporioides species complex</taxon>
    </lineage>
</organism>
<evidence type="ECO:0000259" key="1">
    <source>
        <dbReference type="Pfam" id="PF12680"/>
    </source>
</evidence>
<dbReference type="InterPro" id="IPR032710">
    <property type="entry name" value="NTF2-like_dom_sf"/>
</dbReference>
<sequence>MTSIESIPEKWAAAWSDNDSAAFAKLFAPQAVYTDHAHQLITTKLEDHHRVWRNANPNFKVIIDPSTPIWCARDNADNDGKKTSCSFRTINTGTFMESLPRKVASGKNWSFVAMVHLSVEDGLITQLDEFYRDSFDEGVPVEQYVRRG</sequence>
<dbReference type="SUPFAM" id="SSF54427">
    <property type="entry name" value="NTF2-like"/>
    <property type="match status" value="1"/>
</dbReference>
<name>A0A8H3ZSC1_9PEZI</name>
<accession>A0A8H3ZSC1</accession>
<dbReference type="InterPro" id="IPR037401">
    <property type="entry name" value="SnoaL-like"/>
</dbReference>
<feature type="domain" description="SnoaL-like" evidence="1">
    <location>
        <begin position="9"/>
        <end position="126"/>
    </location>
</feature>